<organism evidence="2 3">
    <name type="scientific">Streblomastix strix</name>
    <dbReference type="NCBI Taxonomy" id="222440"/>
    <lineage>
        <taxon>Eukaryota</taxon>
        <taxon>Metamonada</taxon>
        <taxon>Preaxostyla</taxon>
        <taxon>Oxymonadida</taxon>
        <taxon>Streblomastigidae</taxon>
        <taxon>Streblomastix</taxon>
    </lineage>
</organism>
<evidence type="ECO:0000313" key="3">
    <source>
        <dbReference type="Proteomes" id="UP000324800"/>
    </source>
</evidence>
<evidence type="ECO:0000313" key="2">
    <source>
        <dbReference type="EMBL" id="KAA6383178.1"/>
    </source>
</evidence>
<accession>A0A5J4VKQ1</accession>
<sequence length="94" mass="10527">MEPQMEVSVEPPTESPTEPQIERPTEPLIELQMKAQISRPAAPIQGSPRKQCTEEQAKAQKLLNKVVLSKEDLIKIIDIIEGKRELVDETVLAV</sequence>
<protein>
    <submittedName>
        <fullName evidence="2">Uncharacterized protein</fullName>
    </submittedName>
</protein>
<dbReference type="AlphaFoldDB" id="A0A5J4VKQ1"/>
<feature type="region of interest" description="Disordered" evidence="1">
    <location>
        <begin position="1"/>
        <end position="21"/>
    </location>
</feature>
<name>A0A5J4VKQ1_9EUKA</name>
<proteinExistence type="predicted"/>
<comment type="caution">
    <text evidence="2">The sequence shown here is derived from an EMBL/GenBank/DDBJ whole genome shotgun (WGS) entry which is preliminary data.</text>
</comment>
<reference evidence="2 3" key="1">
    <citation type="submission" date="2019-03" db="EMBL/GenBank/DDBJ databases">
        <title>Single cell metagenomics reveals metabolic interactions within the superorganism composed of flagellate Streblomastix strix and complex community of Bacteroidetes bacteria on its surface.</title>
        <authorList>
            <person name="Treitli S.C."/>
            <person name="Kolisko M."/>
            <person name="Husnik F."/>
            <person name="Keeling P."/>
            <person name="Hampl V."/>
        </authorList>
    </citation>
    <scope>NUCLEOTIDE SEQUENCE [LARGE SCALE GENOMIC DNA]</scope>
    <source>
        <strain evidence="2">ST1C</strain>
    </source>
</reference>
<dbReference type="Proteomes" id="UP000324800">
    <property type="component" value="Unassembled WGS sequence"/>
</dbReference>
<dbReference type="EMBL" id="SNRW01006388">
    <property type="protein sequence ID" value="KAA6383178.1"/>
    <property type="molecule type" value="Genomic_DNA"/>
</dbReference>
<evidence type="ECO:0000256" key="1">
    <source>
        <dbReference type="SAM" id="MobiDB-lite"/>
    </source>
</evidence>
<gene>
    <name evidence="2" type="ORF">EZS28_021295</name>
</gene>
<feature type="compositionally biased region" description="Low complexity" evidence="1">
    <location>
        <begin position="1"/>
        <end position="19"/>
    </location>
</feature>